<keyword evidence="1" id="KW-0732">Signal</keyword>
<feature type="chain" id="PRO_5004057481" evidence="1">
    <location>
        <begin position="22"/>
        <end position="383"/>
    </location>
</feature>
<proteinExistence type="predicted"/>
<dbReference type="AlphaFoldDB" id="M4SWJ5"/>
<evidence type="ECO:0000313" key="2">
    <source>
        <dbReference type="EMBL" id="AGH60429.1"/>
    </source>
</evidence>
<accession>M4SWJ5</accession>
<dbReference type="EMBL" id="KC612998">
    <property type="protein sequence ID" value="AGH60429.1"/>
    <property type="molecule type" value="Genomic_DNA"/>
</dbReference>
<feature type="signal peptide" evidence="1">
    <location>
        <begin position="1"/>
        <end position="21"/>
    </location>
</feature>
<reference evidence="2" key="1">
    <citation type="submission" date="2013-02" db="EMBL/GenBank/DDBJ databases">
        <authorList>
            <person name="Cross G.A.M."/>
            <person name="Kim H.-S."/>
            <person name="Wickstead B."/>
        </authorList>
    </citation>
    <scope>NUCLEOTIDE SEQUENCE</scope>
    <source>
        <strain evidence="2">Lister 427</strain>
    </source>
</reference>
<dbReference type="VEuPathDB" id="TriTrypDB:Tb427_000389300"/>
<protein>
    <submittedName>
        <fullName evidence="2">Variant surface glycoprotein 1501</fullName>
    </submittedName>
</protein>
<organism evidence="2">
    <name type="scientific">Trypanosoma brucei</name>
    <dbReference type="NCBI Taxonomy" id="5691"/>
    <lineage>
        <taxon>Eukaryota</taxon>
        <taxon>Discoba</taxon>
        <taxon>Euglenozoa</taxon>
        <taxon>Kinetoplastea</taxon>
        <taxon>Metakinetoplastina</taxon>
        <taxon>Trypanosomatida</taxon>
        <taxon>Trypanosomatidae</taxon>
        <taxon>Trypanosoma</taxon>
    </lineage>
</organism>
<sequence length="383" mass="40807">MLNTIAHRVVLCVLTTTAATATLQLYKEASTNPCEEIIFLTKIIEASEQKVLSAYQQDQTLQDEAKILQHAACKFATNNKGRQFQALYALATHNLQTARQETMQAQGILAQTSILSSCLAQIRILIHTNPVASPTLVSTTKSTNLAGYGGGTNHYCAIKATFPQGTFELCSEAGAGMEGIAWAVSNLDKIDKLRLTGDKHLVNAERTGKVLAGGAPSTASTFGAVPGFCHSGTATPNSATNLLGLKGLEAADNSYTLSEIDIGTTGEANAKCNTDLGDEQYGSKTHTVTSKQTAQAICKLRDATIPVVTSIGDETEQTLQQNEHMQQISDLILKGEVPKGQTTDKQKESVKTLFGDLKGSVSDKLLKPLATTEIQYTLNGDAK</sequence>
<name>M4SWJ5_9TRYP</name>
<reference evidence="2" key="2">
    <citation type="journal article" date="2014" name="Mol. Biochem. Parasitol.">
        <title>Capturing the variant surface glycoprotein repertoire (the VSGnome) of Trypanosoma brucei Lister 427.</title>
        <authorList>
            <person name="Cross G.A."/>
            <person name="Kim H.S."/>
            <person name="Wickstead B."/>
        </authorList>
    </citation>
    <scope>NUCLEOTIDE SEQUENCE</scope>
    <source>
        <strain evidence="2">Lister 427</strain>
    </source>
</reference>
<evidence type="ECO:0000256" key="1">
    <source>
        <dbReference type="SAM" id="SignalP"/>
    </source>
</evidence>